<dbReference type="AlphaFoldDB" id="A0A917I7F5"/>
<gene>
    <name evidence="3" type="ORF">GCM10007036_20060</name>
</gene>
<feature type="domain" description="Coenzyme Q-binding protein COQ10 START" evidence="2">
    <location>
        <begin position="10"/>
        <end position="140"/>
    </location>
</feature>
<dbReference type="GO" id="GO:0048039">
    <property type="term" value="F:ubiquinone binding"/>
    <property type="evidence" value="ECO:0007669"/>
    <property type="project" value="InterPro"/>
</dbReference>
<organism evidence="3 4">
    <name type="scientific">Alsobacter metallidurans</name>
    <dbReference type="NCBI Taxonomy" id="340221"/>
    <lineage>
        <taxon>Bacteria</taxon>
        <taxon>Pseudomonadati</taxon>
        <taxon>Pseudomonadota</taxon>
        <taxon>Alphaproteobacteria</taxon>
        <taxon>Hyphomicrobiales</taxon>
        <taxon>Alsobacteraceae</taxon>
        <taxon>Alsobacter</taxon>
    </lineage>
</organism>
<dbReference type="Proteomes" id="UP000603912">
    <property type="component" value="Unassembled WGS sequence"/>
</dbReference>
<dbReference type="InterPro" id="IPR005031">
    <property type="entry name" value="COQ10_START"/>
</dbReference>
<dbReference type="RefSeq" id="WP_188517472.1">
    <property type="nucleotide sequence ID" value="NZ_BMES01000001.1"/>
</dbReference>
<evidence type="ECO:0000259" key="2">
    <source>
        <dbReference type="Pfam" id="PF03364"/>
    </source>
</evidence>
<name>A0A917I7F5_9HYPH</name>
<dbReference type="PANTHER" id="PTHR12901">
    <property type="entry name" value="SPERM PROTEIN HOMOLOG"/>
    <property type="match status" value="1"/>
</dbReference>
<comment type="caution">
    <text evidence="3">The sequence shown here is derived from an EMBL/GenBank/DDBJ whole genome shotgun (WGS) entry which is preliminary data.</text>
</comment>
<comment type="similarity">
    <text evidence="1">Belongs to the ribosome association toxin RatA family.</text>
</comment>
<dbReference type="SUPFAM" id="SSF55961">
    <property type="entry name" value="Bet v1-like"/>
    <property type="match status" value="1"/>
</dbReference>
<protein>
    <submittedName>
        <fullName evidence="3">Ubiquinone-binding protein</fullName>
    </submittedName>
</protein>
<dbReference type="InterPro" id="IPR044996">
    <property type="entry name" value="COQ10-like"/>
</dbReference>
<dbReference type="CDD" id="cd07813">
    <property type="entry name" value="COQ10p_like"/>
    <property type="match status" value="1"/>
</dbReference>
<dbReference type="PANTHER" id="PTHR12901:SF10">
    <property type="entry name" value="COENZYME Q-BINDING PROTEIN COQ10, MITOCHONDRIAL"/>
    <property type="match status" value="1"/>
</dbReference>
<keyword evidence="4" id="KW-1185">Reference proteome</keyword>
<dbReference type="Pfam" id="PF03364">
    <property type="entry name" value="Polyketide_cyc"/>
    <property type="match status" value="1"/>
</dbReference>
<proteinExistence type="inferred from homology"/>
<evidence type="ECO:0000256" key="1">
    <source>
        <dbReference type="ARBA" id="ARBA00008918"/>
    </source>
</evidence>
<evidence type="ECO:0000313" key="3">
    <source>
        <dbReference type="EMBL" id="GGH18130.1"/>
    </source>
</evidence>
<dbReference type="EMBL" id="BMES01000001">
    <property type="protein sequence ID" value="GGH18130.1"/>
    <property type="molecule type" value="Genomic_DNA"/>
</dbReference>
<reference evidence="3" key="2">
    <citation type="submission" date="2020-09" db="EMBL/GenBank/DDBJ databases">
        <authorList>
            <person name="Sun Q."/>
            <person name="Zhou Y."/>
        </authorList>
    </citation>
    <scope>NUCLEOTIDE SEQUENCE</scope>
    <source>
        <strain evidence="3">CGMCC 1.12214</strain>
    </source>
</reference>
<dbReference type="InterPro" id="IPR023393">
    <property type="entry name" value="START-like_dom_sf"/>
</dbReference>
<dbReference type="GO" id="GO:0045333">
    <property type="term" value="P:cellular respiration"/>
    <property type="evidence" value="ECO:0007669"/>
    <property type="project" value="InterPro"/>
</dbReference>
<keyword evidence="3" id="KW-0830">Ubiquinone</keyword>
<accession>A0A917I7F5</accession>
<reference evidence="3" key="1">
    <citation type="journal article" date="2014" name="Int. J. Syst. Evol. Microbiol.">
        <title>Complete genome sequence of Corynebacterium casei LMG S-19264T (=DSM 44701T), isolated from a smear-ripened cheese.</title>
        <authorList>
            <consortium name="US DOE Joint Genome Institute (JGI-PGF)"/>
            <person name="Walter F."/>
            <person name="Albersmeier A."/>
            <person name="Kalinowski J."/>
            <person name="Ruckert C."/>
        </authorList>
    </citation>
    <scope>NUCLEOTIDE SEQUENCE</scope>
    <source>
        <strain evidence="3">CGMCC 1.12214</strain>
    </source>
</reference>
<dbReference type="Gene3D" id="3.30.530.20">
    <property type="match status" value="1"/>
</dbReference>
<evidence type="ECO:0000313" key="4">
    <source>
        <dbReference type="Proteomes" id="UP000603912"/>
    </source>
</evidence>
<sequence length="161" mass="18531">MPSFRTTRRVKHSPAEMFDLVADVEKYPLFLPLCEGLKVRRKAQSGEGVEVLVADMTVGYKAIHETFTSRVTLDRPRLKILVEYVDGPFRQLENRWSFQPDAEGCVVEFFITYEFRSRTLGLLMGAMFERAFRKFAEAFEERANLVYVVGRRLGSAAERPA</sequence>